<dbReference type="AlphaFoldDB" id="A0A6J7CRY1"/>
<accession>A0A6J7CRY1</accession>
<proteinExistence type="predicted"/>
<gene>
    <name evidence="3" type="ORF">UFOPK3381_00175</name>
</gene>
<keyword evidence="2" id="KW-1133">Transmembrane helix</keyword>
<sequence length="602" mass="64331">MSSQFRRFGVASVLLVLVAFTAPLVATAGSLSTGTPVRISHGFTTGQPPAAQFRGSTKGDGWGLAITSEHVYNLFHHQTNFTVDCHLTATAAECENYPSRVSDGQQGFSSPMDASLWTVPTEHRLYAFAYQYATKSAGVVCMKTDQPLTPFCGFTRLSEVNEAGYGSGYSLISNTVTVGKRHYAWNGVVSANTASRNTLMCFDEVTLAACANQPYRVPTGSTSQIRPLRAVAQLLSVANRIIVTSTGLDRVEKAACFDTVTQNECSGIWPIHLPDGAKPVSSVPLPQLDAQGSGIGVCFEGPTMPCVDLAGVEVDTPPGLVASVNTTTVQDFNGEPSVVGSRVYVAISNYNNYGDNKVACYDYATESTCAHFPFRPSNLRLIYTTNQDPQVPSCIWLNADGGTSQIQNFDAYTTKNCGLHTQRILVSGYVEPLSECEALSYQKLAISSPIPSEYSNGSVTFENGSGNPIPGVATQTIDANGEVDLSNLGLEKHPRFVQFSISLPGAQHLPITMALHWTAAYHPECAIRNQLVTEIPTTTTSEPTTTTTDPSTTTSIPVTTSTTPSGGLPRTGGNVGRMILVATSLIILGLSLEAVVRRRRLN</sequence>
<evidence type="ECO:0000256" key="1">
    <source>
        <dbReference type="SAM" id="MobiDB-lite"/>
    </source>
</evidence>
<dbReference type="EMBL" id="CAFBLN010000003">
    <property type="protein sequence ID" value="CAB4859648.1"/>
    <property type="molecule type" value="Genomic_DNA"/>
</dbReference>
<evidence type="ECO:0000313" key="3">
    <source>
        <dbReference type="EMBL" id="CAB4859648.1"/>
    </source>
</evidence>
<protein>
    <submittedName>
        <fullName evidence="3">Unannotated protein</fullName>
    </submittedName>
</protein>
<reference evidence="3" key="1">
    <citation type="submission" date="2020-05" db="EMBL/GenBank/DDBJ databases">
        <authorList>
            <person name="Chiriac C."/>
            <person name="Salcher M."/>
            <person name="Ghai R."/>
            <person name="Kavagutti S V."/>
        </authorList>
    </citation>
    <scope>NUCLEOTIDE SEQUENCE</scope>
</reference>
<feature type="compositionally biased region" description="Low complexity" evidence="1">
    <location>
        <begin position="533"/>
        <end position="565"/>
    </location>
</feature>
<feature type="region of interest" description="Disordered" evidence="1">
    <location>
        <begin position="533"/>
        <end position="573"/>
    </location>
</feature>
<evidence type="ECO:0000256" key="2">
    <source>
        <dbReference type="SAM" id="Phobius"/>
    </source>
</evidence>
<organism evidence="3">
    <name type="scientific">freshwater metagenome</name>
    <dbReference type="NCBI Taxonomy" id="449393"/>
    <lineage>
        <taxon>unclassified sequences</taxon>
        <taxon>metagenomes</taxon>
        <taxon>ecological metagenomes</taxon>
    </lineage>
</organism>
<name>A0A6J7CRY1_9ZZZZ</name>
<feature type="transmembrane region" description="Helical" evidence="2">
    <location>
        <begin position="578"/>
        <end position="596"/>
    </location>
</feature>
<keyword evidence="2" id="KW-0812">Transmembrane</keyword>
<keyword evidence="2" id="KW-0472">Membrane</keyword>